<dbReference type="Pfam" id="PF12796">
    <property type="entry name" value="Ank_2"/>
    <property type="match status" value="1"/>
</dbReference>
<evidence type="ECO:0000256" key="3">
    <source>
        <dbReference type="SAM" id="MobiDB-lite"/>
    </source>
</evidence>
<feature type="repeat" description="ANK" evidence="2">
    <location>
        <begin position="421"/>
        <end position="453"/>
    </location>
</feature>
<dbReference type="SUPFAM" id="SSF56112">
    <property type="entry name" value="Protein kinase-like (PK-like)"/>
    <property type="match status" value="1"/>
</dbReference>
<dbReference type="PROSITE" id="PS50297">
    <property type="entry name" value="ANK_REP_REGION"/>
    <property type="match status" value="4"/>
</dbReference>
<dbReference type="Gene3D" id="1.25.40.20">
    <property type="entry name" value="Ankyrin repeat-containing domain"/>
    <property type="match status" value="2"/>
</dbReference>
<dbReference type="InterPro" id="IPR002110">
    <property type="entry name" value="Ankyrin_rpt"/>
</dbReference>
<dbReference type="PROSITE" id="PS50088">
    <property type="entry name" value="ANK_REPEAT"/>
    <property type="match status" value="4"/>
</dbReference>
<feature type="region of interest" description="Disordered" evidence="3">
    <location>
        <begin position="348"/>
        <end position="385"/>
    </location>
</feature>
<comment type="caution">
    <text evidence="5">The sequence shown here is derived from an EMBL/GenBank/DDBJ whole genome shotgun (WGS) entry which is preliminary data.</text>
</comment>
<feature type="repeat" description="ANK" evidence="2">
    <location>
        <begin position="454"/>
        <end position="486"/>
    </location>
</feature>
<dbReference type="Gene3D" id="1.10.510.10">
    <property type="entry name" value="Transferase(Phosphotransferase) domain 1"/>
    <property type="match status" value="1"/>
</dbReference>
<sequence>QLPGLPSGESPPPRAGQGRAGQEELRGASPAARQEQAAGCAMGAERGRQLGGLTVFSKEDFEDDWVRVASGGFGHVYQVKHRRWRTVYAVKCSPYLLQDSSLDRTSMNCLMEEASKMEKIKFQHIVTIYGVCNSPLGIVMEYMARGSLERILPTHRMSWQLKFRVIHEMGLAMNFLHSMSPPLLHLDLKPGNVLLDGNMHVKISDFGLSKWMEQSSRMQYIESSALRGTLSYIPPEMFLQNSKPPGIKYDVYSFGIVIWEVLMQKKPYAGANMMAIIVKVAAGKRPGLELVRDDWPGECHQMVDLMKRCWDQDPKQRPSFADIPVETDVLLALIQSLVQDPENERLVRKMSHKPAISRSQQDDQEVPLPPPAQREAGSPEEPGRVQEDGLTLLHLMVMQGNVGKVRFLLGRRAGVNSAAGCGCTPLLVAVQRRLPEICVLLIEHGAHVNAADEDGWAPLHFAAQHGDDRTVRLLLDHRARADAQERDGWTPLHLAAQNN</sequence>
<dbReference type="SMART" id="SM00248">
    <property type="entry name" value="ANK"/>
    <property type="match status" value="3"/>
</dbReference>
<feature type="region of interest" description="Disordered" evidence="3">
    <location>
        <begin position="1"/>
        <end position="40"/>
    </location>
</feature>
<evidence type="ECO:0000256" key="1">
    <source>
        <dbReference type="ARBA" id="ARBA00005843"/>
    </source>
</evidence>
<evidence type="ECO:0000313" key="6">
    <source>
        <dbReference type="Proteomes" id="UP000629438"/>
    </source>
</evidence>
<dbReference type="GO" id="GO:0005524">
    <property type="term" value="F:ATP binding"/>
    <property type="evidence" value="ECO:0007669"/>
    <property type="project" value="InterPro"/>
</dbReference>
<dbReference type="GO" id="GO:0004706">
    <property type="term" value="F:JUN kinase kinase kinase activity"/>
    <property type="evidence" value="ECO:0007669"/>
    <property type="project" value="TreeGrafter"/>
</dbReference>
<dbReference type="Pfam" id="PF07714">
    <property type="entry name" value="PK_Tyr_Ser-Thr"/>
    <property type="match status" value="1"/>
</dbReference>
<dbReference type="SUPFAM" id="SSF48403">
    <property type="entry name" value="Ankyrin repeat"/>
    <property type="match status" value="1"/>
</dbReference>
<dbReference type="PANTHER" id="PTHR44329:SF291">
    <property type="entry name" value="PROTEIN KINASE DOMAIN-CONTAINING PROTEIN"/>
    <property type="match status" value="1"/>
</dbReference>
<proteinExistence type="inferred from homology"/>
<dbReference type="InterPro" id="IPR051681">
    <property type="entry name" value="Ser/Thr_Kinases-Pseudokinases"/>
</dbReference>
<protein>
    <submittedName>
        <fullName evidence="5">ANKK1 protein</fullName>
    </submittedName>
</protein>
<dbReference type="AlphaFoldDB" id="A0A850ZM84"/>
<dbReference type="SMART" id="SM00220">
    <property type="entry name" value="S_TKc"/>
    <property type="match status" value="1"/>
</dbReference>
<dbReference type="EMBL" id="WAAG01083975">
    <property type="protein sequence ID" value="NWI06464.1"/>
    <property type="molecule type" value="Genomic_DNA"/>
</dbReference>
<feature type="domain" description="Protein kinase" evidence="4">
    <location>
        <begin position="62"/>
        <end position="331"/>
    </location>
</feature>
<dbReference type="InterPro" id="IPR000719">
    <property type="entry name" value="Prot_kinase_dom"/>
</dbReference>
<keyword evidence="2" id="KW-0040">ANK repeat</keyword>
<reference evidence="5" key="1">
    <citation type="submission" date="2019-09" db="EMBL/GenBank/DDBJ databases">
        <title>Bird 10,000 Genomes (B10K) Project - Family phase.</title>
        <authorList>
            <person name="Zhang G."/>
        </authorList>
    </citation>
    <scope>NUCLEOTIDE SEQUENCE</scope>
    <source>
        <strain evidence="5">B10K-DU-012-47</strain>
    </source>
</reference>
<gene>
    <name evidence="5" type="primary">Ankk1</name>
    <name evidence="5" type="ORF">TICMUR_R07674</name>
</gene>
<dbReference type="PROSITE" id="PS00108">
    <property type="entry name" value="PROTEIN_KINASE_ST"/>
    <property type="match status" value="1"/>
</dbReference>
<dbReference type="InterPro" id="IPR036770">
    <property type="entry name" value="Ankyrin_rpt-contain_sf"/>
</dbReference>
<dbReference type="InterPro" id="IPR011009">
    <property type="entry name" value="Kinase-like_dom_sf"/>
</dbReference>
<feature type="non-terminal residue" evidence="5">
    <location>
        <position position="499"/>
    </location>
</feature>
<feature type="repeat" description="ANK" evidence="2">
    <location>
        <begin position="487"/>
        <end position="499"/>
    </location>
</feature>
<accession>A0A850ZM84</accession>
<comment type="similarity">
    <text evidence="1">Belongs to the protein kinase superfamily. TKL Ser/Thr protein kinase family.</text>
</comment>
<dbReference type="PANTHER" id="PTHR44329">
    <property type="entry name" value="SERINE/THREONINE-PROTEIN KINASE TNNI3K-RELATED"/>
    <property type="match status" value="1"/>
</dbReference>
<name>A0A850ZM84_9PASS</name>
<dbReference type="InterPro" id="IPR001245">
    <property type="entry name" value="Ser-Thr/Tyr_kinase_cat_dom"/>
</dbReference>
<keyword evidence="6" id="KW-1185">Reference proteome</keyword>
<dbReference type="OrthoDB" id="195446at2759"/>
<evidence type="ECO:0000313" key="5">
    <source>
        <dbReference type="EMBL" id="NWI06464.1"/>
    </source>
</evidence>
<dbReference type="PROSITE" id="PS50011">
    <property type="entry name" value="PROTEIN_KINASE_DOM"/>
    <property type="match status" value="1"/>
</dbReference>
<dbReference type="InterPro" id="IPR008271">
    <property type="entry name" value="Ser/Thr_kinase_AS"/>
</dbReference>
<evidence type="ECO:0000256" key="2">
    <source>
        <dbReference type="PROSITE-ProRule" id="PRU00023"/>
    </source>
</evidence>
<evidence type="ECO:0000259" key="4">
    <source>
        <dbReference type="PROSITE" id="PS50011"/>
    </source>
</evidence>
<feature type="non-terminal residue" evidence="5">
    <location>
        <position position="1"/>
    </location>
</feature>
<organism evidence="5 6">
    <name type="scientific">Tichodroma muraria</name>
    <dbReference type="NCBI Taxonomy" id="237442"/>
    <lineage>
        <taxon>Eukaryota</taxon>
        <taxon>Metazoa</taxon>
        <taxon>Chordata</taxon>
        <taxon>Craniata</taxon>
        <taxon>Vertebrata</taxon>
        <taxon>Euteleostomi</taxon>
        <taxon>Archelosauria</taxon>
        <taxon>Archosauria</taxon>
        <taxon>Dinosauria</taxon>
        <taxon>Saurischia</taxon>
        <taxon>Theropoda</taxon>
        <taxon>Coelurosauria</taxon>
        <taxon>Aves</taxon>
        <taxon>Neognathae</taxon>
        <taxon>Neoaves</taxon>
        <taxon>Telluraves</taxon>
        <taxon>Australaves</taxon>
        <taxon>Passeriformes</taxon>
        <taxon>Sittidae</taxon>
        <taxon>Tichodroma</taxon>
    </lineage>
</organism>
<feature type="repeat" description="ANK" evidence="2">
    <location>
        <begin position="388"/>
        <end position="420"/>
    </location>
</feature>
<dbReference type="Proteomes" id="UP000629438">
    <property type="component" value="Unassembled WGS sequence"/>
</dbReference>